<feature type="domain" description="HTH cro/C1-type" evidence="1">
    <location>
        <begin position="20"/>
        <end position="74"/>
    </location>
</feature>
<dbReference type="InterPro" id="IPR001387">
    <property type="entry name" value="Cro/C1-type_HTH"/>
</dbReference>
<dbReference type="Pfam" id="PF13560">
    <property type="entry name" value="HTH_31"/>
    <property type="match status" value="1"/>
</dbReference>
<dbReference type="CDD" id="cd00093">
    <property type="entry name" value="HTH_XRE"/>
    <property type="match status" value="1"/>
</dbReference>
<evidence type="ECO:0000313" key="3">
    <source>
        <dbReference type="Proteomes" id="UP001551482"/>
    </source>
</evidence>
<evidence type="ECO:0000259" key="1">
    <source>
        <dbReference type="PROSITE" id="PS50943"/>
    </source>
</evidence>
<dbReference type="Proteomes" id="UP001551482">
    <property type="component" value="Unassembled WGS sequence"/>
</dbReference>
<dbReference type="RefSeq" id="WP_358347555.1">
    <property type="nucleotide sequence ID" value="NZ_JBEZFP010000002.1"/>
</dbReference>
<dbReference type="PROSITE" id="PS50943">
    <property type="entry name" value="HTH_CROC1"/>
    <property type="match status" value="1"/>
</dbReference>
<dbReference type="InterPro" id="IPR010982">
    <property type="entry name" value="Lambda_DNA-bd_dom_sf"/>
</dbReference>
<dbReference type="Pfam" id="PF19054">
    <property type="entry name" value="DUF5753"/>
    <property type="match status" value="1"/>
</dbReference>
<dbReference type="EMBL" id="JBEZFP010000002">
    <property type="protein sequence ID" value="MEU8132168.1"/>
    <property type="molecule type" value="Genomic_DNA"/>
</dbReference>
<reference evidence="2 3" key="1">
    <citation type="submission" date="2024-06" db="EMBL/GenBank/DDBJ databases">
        <title>The Natural Products Discovery Center: Release of the First 8490 Sequenced Strains for Exploring Actinobacteria Biosynthetic Diversity.</title>
        <authorList>
            <person name="Kalkreuter E."/>
            <person name="Kautsar S.A."/>
            <person name="Yang D."/>
            <person name="Bader C.D."/>
            <person name="Teijaro C.N."/>
            <person name="Fluegel L."/>
            <person name="Davis C.M."/>
            <person name="Simpson J.R."/>
            <person name="Lauterbach L."/>
            <person name="Steele A.D."/>
            <person name="Gui C."/>
            <person name="Meng S."/>
            <person name="Li G."/>
            <person name="Viehrig K."/>
            <person name="Ye F."/>
            <person name="Su P."/>
            <person name="Kiefer A.F."/>
            <person name="Nichols A."/>
            <person name="Cepeda A.J."/>
            <person name="Yan W."/>
            <person name="Fan B."/>
            <person name="Jiang Y."/>
            <person name="Adhikari A."/>
            <person name="Zheng C.-J."/>
            <person name="Schuster L."/>
            <person name="Cowan T.M."/>
            <person name="Smanski M.J."/>
            <person name="Chevrette M.G."/>
            <person name="De Carvalho L.P.S."/>
            <person name="Shen B."/>
        </authorList>
    </citation>
    <scope>NUCLEOTIDE SEQUENCE [LARGE SCALE GENOMIC DNA]</scope>
    <source>
        <strain evidence="2 3">NPDC048946</strain>
    </source>
</reference>
<proteinExistence type="predicted"/>
<dbReference type="SMART" id="SM00530">
    <property type="entry name" value="HTH_XRE"/>
    <property type="match status" value="1"/>
</dbReference>
<comment type="caution">
    <text evidence="2">The sequence shown here is derived from an EMBL/GenBank/DDBJ whole genome shotgun (WGS) entry which is preliminary data.</text>
</comment>
<accession>A0ABV3D8U2</accession>
<organism evidence="2 3">
    <name type="scientific">Streptodolium elevatio</name>
    <dbReference type="NCBI Taxonomy" id="3157996"/>
    <lineage>
        <taxon>Bacteria</taxon>
        <taxon>Bacillati</taxon>
        <taxon>Actinomycetota</taxon>
        <taxon>Actinomycetes</taxon>
        <taxon>Kitasatosporales</taxon>
        <taxon>Streptomycetaceae</taxon>
        <taxon>Streptodolium</taxon>
    </lineage>
</organism>
<protein>
    <submittedName>
        <fullName evidence="2">Helix-turn-helix transcriptional regulator</fullName>
    </submittedName>
</protein>
<dbReference type="InterPro" id="IPR043917">
    <property type="entry name" value="DUF5753"/>
</dbReference>
<keyword evidence="3" id="KW-1185">Reference proteome</keyword>
<dbReference type="Gene3D" id="1.10.260.40">
    <property type="entry name" value="lambda repressor-like DNA-binding domains"/>
    <property type="match status" value="1"/>
</dbReference>
<name>A0ABV3D8U2_9ACTN</name>
<dbReference type="SUPFAM" id="SSF47413">
    <property type="entry name" value="lambda repressor-like DNA-binding domains"/>
    <property type="match status" value="1"/>
</dbReference>
<gene>
    <name evidence="2" type="ORF">AB0C36_01525</name>
</gene>
<sequence>MADAGSSSPSRARRELGKALRGLRDQTGDTAEEVGAQIRLSGSQVTRIETGERTCSAKAFAALMDLYEVDGERRAELEDLAKLARRRQQPWWQEQYGDTVSAKYARLLEYEHDATARLDYQTVLLPPHFQTEGYARAVTAVGFAALGPDQVDALVEVRMIRQHRLNGENLLTVTAVVTQAALDFHVGGLKVHKAQLRHLLEVTRLPNVSLRVIPYEQGENGTQAGAFNILQLPGDAPDVAFAESVAGNVMLDAPLDVRRLNRLFRNLADVALDPEESRALIQRVERDLT</sequence>
<evidence type="ECO:0000313" key="2">
    <source>
        <dbReference type="EMBL" id="MEU8132168.1"/>
    </source>
</evidence>